<evidence type="ECO:0000313" key="1">
    <source>
        <dbReference type="EMBL" id="GGA82098.1"/>
    </source>
</evidence>
<proteinExistence type="predicted"/>
<sequence length="322" mass="37731">MFGQPTKIMNIDLEDYIIRLIETNSTNISSIKLMAERLIPAGMIENGKIIDEIGFYEFMKELVKELGIKNRHVRFYVPNSLVIMRHVEFPSDLRDKDINEYFKVEIGKSLHLPFKDPVFDVHYAENVRLEQENRSGTFFAAPREEMVKYTEILADVSLKPIAADVLALGVYRYFHHTMKVNREKVYLFVELNATSINLSIFRNHNIEFLRFENLDLHVDSEKTDKLTFKEDDVYILGILDDQVAELERIMNFYRFSIQKGEKMVDEIVLLGDHPYLVAFYQRVGERFNLPVQILKGIQLEKKDKEIETKYIPLLGLALKEVQ</sequence>
<dbReference type="Pfam" id="PF11104">
    <property type="entry name" value="PilM_2"/>
    <property type="match status" value="1"/>
</dbReference>
<dbReference type="EMBL" id="BMEY01000014">
    <property type="protein sequence ID" value="GGA82098.1"/>
    <property type="molecule type" value="Genomic_DNA"/>
</dbReference>
<accession>A0A916S3V0</accession>
<reference evidence="1" key="1">
    <citation type="journal article" date="2014" name="Int. J. Syst. Evol. Microbiol.">
        <title>Complete genome sequence of Corynebacterium casei LMG S-19264T (=DSM 44701T), isolated from a smear-ripened cheese.</title>
        <authorList>
            <consortium name="US DOE Joint Genome Institute (JGI-PGF)"/>
            <person name="Walter F."/>
            <person name="Albersmeier A."/>
            <person name="Kalinowski J."/>
            <person name="Ruckert C."/>
        </authorList>
    </citation>
    <scope>NUCLEOTIDE SEQUENCE</scope>
    <source>
        <strain evidence="1">CGMCC 1.12408</strain>
    </source>
</reference>
<gene>
    <name evidence="1" type="ORF">GCM10008025_26660</name>
</gene>
<keyword evidence="2" id="KW-1185">Reference proteome</keyword>
<dbReference type="Proteomes" id="UP000613512">
    <property type="component" value="Unassembled WGS sequence"/>
</dbReference>
<name>A0A916S3V0_9BACI</name>
<dbReference type="InterPro" id="IPR005883">
    <property type="entry name" value="PilM"/>
</dbReference>
<dbReference type="Gene3D" id="3.30.420.40">
    <property type="match status" value="2"/>
</dbReference>
<evidence type="ECO:0000313" key="2">
    <source>
        <dbReference type="Proteomes" id="UP000613512"/>
    </source>
</evidence>
<dbReference type="Gene3D" id="3.30.1490.300">
    <property type="match status" value="1"/>
</dbReference>
<dbReference type="AlphaFoldDB" id="A0A916S3V0"/>
<organism evidence="1 2">
    <name type="scientific">Ornithinibacillus halotolerans</name>
    <dbReference type="NCBI Taxonomy" id="1274357"/>
    <lineage>
        <taxon>Bacteria</taxon>
        <taxon>Bacillati</taxon>
        <taxon>Bacillota</taxon>
        <taxon>Bacilli</taxon>
        <taxon>Bacillales</taxon>
        <taxon>Bacillaceae</taxon>
        <taxon>Ornithinibacillus</taxon>
    </lineage>
</organism>
<reference evidence="1" key="2">
    <citation type="submission" date="2020-09" db="EMBL/GenBank/DDBJ databases">
        <authorList>
            <person name="Sun Q."/>
            <person name="Zhou Y."/>
        </authorList>
    </citation>
    <scope>NUCLEOTIDE SEQUENCE</scope>
    <source>
        <strain evidence="1">CGMCC 1.12408</strain>
    </source>
</reference>
<protein>
    <recommendedName>
        <fullName evidence="3">Type IV pilus assembly protein PilM</fullName>
    </recommendedName>
</protein>
<comment type="caution">
    <text evidence="1">The sequence shown here is derived from an EMBL/GenBank/DDBJ whole genome shotgun (WGS) entry which is preliminary data.</text>
</comment>
<evidence type="ECO:0008006" key="3">
    <source>
        <dbReference type="Google" id="ProtNLM"/>
    </source>
</evidence>